<dbReference type="OrthoDB" id="1550909at2"/>
<feature type="transmembrane region" description="Helical" evidence="1">
    <location>
        <begin position="103"/>
        <end position="122"/>
    </location>
</feature>
<reference evidence="2 3" key="1">
    <citation type="submission" date="2019-03" db="EMBL/GenBank/DDBJ databases">
        <title>Genomic Encyclopedia of Type Strains, Phase IV (KMG-IV): sequencing the most valuable type-strain genomes for metagenomic binning, comparative biology and taxonomic classification.</title>
        <authorList>
            <person name="Goeker M."/>
        </authorList>
    </citation>
    <scope>NUCLEOTIDE SEQUENCE [LARGE SCALE GENOMIC DNA]</scope>
    <source>
        <strain evidence="2 3">DSM 100013</strain>
    </source>
</reference>
<name>A0A4R2TIX0_9FIRM</name>
<proteinExistence type="predicted"/>
<keyword evidence="1" id="KW-1133">Transmembrane helix</keyword>
<feature type="transmembrane region" description="Helical" evidence="1">
    <location>
        <begin position="29"/>
        <end position="47"/>
    </location>
</feature>
<feature type="transmembrane region" description="Helical" evidence="1">
    <location>
        <begin position="53"/>
        <end position="73"/>
    </location>
</feature>
<dbReference type="AlphaFoldDB" id="A0A4R2TIX0"/>
<dbReference type="RefSeq" id="WP_132848049.1">
    <property type="nucleotide sequence ID" value="NZ_CP058648.1"/>
</dbReference>
<keyword evidence="1" id="KW-0812">Transmembrane</keyword>
<feature type="transmembrane region" description="Helical" evidence="1">
    <location>
        <begin position="128"/>
        <end position="148"/>
    </location>
</feature>
<accession>A0A4R2TIX0</accession>
<gene>
    <name evidence="2" type="ORF">EDD79_10109</name>
</gene>
<comment type="caution">
    <text evidence="2">The sequence shown here is derived from an EMBL/GenBank/DDBJ whole genome shotgun (WGS) entry which is preliminary data.</text>
</comment>
<evidence type="ECO:0000313" key="2">
    <source>
        <dbReference type="EMBL" id="TCQ03221.1"/>
    </source>
</evidence>
<evidence type="ECO:0000256" key="1">
    <source>
        <dbReference type="SAM" id="Phobius"/>
    </source>
</evidence>
<dbReference type="Proteomes" id="UP000295504">
    <property type="component" value="Unassembled WGS sequence"/>
</dbReference>
<feature type="transmembrane region" description="Helical" evidence="1">
    <location>
        <begin position="155"/>
        <end position="178"/>
    </location>
</feature>
<protein>
    <submittedName>
        <fullName evidence="2">Uncharacterized protein</fullName>
    </submittedName>
</protein>
<keyword evidence="3" id="KW-1185">Reference proteome</keyword>
<organism evidence="2 3">
    <name type="scientific">Serpentinicella alkaliphila</name>
    <dbReference type="NCBI Taxonomy" id="1734049"/>
    <lineage>
        <taxon>Bacteria</taxon>
        <taxon>Bacillati</taxon>
        <taxon>Bacillota</taxon>
        <taxon>Clostridia</taxon>
        <taxon>Peptostreptococcales</taxon>
        <taxon>Natronincolaceae</taxon>
        <taxon>Serpentinicella</taxon>
    </lineage>
</organism>
<evidence type="ECO:0000313" key="3">
    <source>
        <dbReference type="Proteomes" id="UP000295504"/>
    </source>
</evidence>
<sequence length="199" mass="23292">MVDKVRINWEYTGKRDFANGTCAYYEEKFLGYLGGLFIPVILIAMNISNRMQWNYFQLIIAVFLAFDLGGGMISNSLNSGKRFYHSPSKESEGKLGKFLKNKLLFATIHIHPFIVGIIFNNFDWKYGLQWYLIFIISVLIVYISPLYLKRPLSMFMVLIALLINSFFILPIVGFEWFIPVLFLKIIYGHMVREEPYRKV</sequence>
<dbReference type="EMBL" id="SLYC01000010">
    <property type="protein sequence ID" value="TCQ03221.1"/>
    <property type="molecule type" value="Genomic_DNA"/>
</dbReference>
<keyword evidence="1" id="KW-0472">Membrane</keyword>